<dbReference type="InterPro" id="IPR042188">
    <property type="entry name" value="MmgE/PrpD_sf_2"/>
</dbReference>
<keyword evidence="6" id="KW-0067">ATP-binding</keyword>
<evidence type="ECO:0000256" key="6">
    <source>
        <dbReference type="ARBA" id="ARBA00022840"/>
    </source>
</evidence>
<evidence type="ECO:0000313" key="10">
    <source>
        <dbReference type="Proteomes" id="UP000646365"/>
    </source>
</evidence>
<dbReference type="SUPFAM" id="SSF52540">
    <property type="entry name" value="P-loop containing nucleoside triphosphate hydrolases"/>
    <property type="match status" value="1"/>
</dbReference>
<dbReference type="InterPro" id="IPR050086">
    <property type="entry name" value="MetN_ABC_transporter-like"/>
</dbReference>
<comment type="similarity">
    <text evidence="2">Belongs to the ABC transporter superfamily.</text>
</comment>
<dbReference type="Proteomes" id="UP000646365">
    <property type="component" value="Unassembled WGS sequence"/>
</dbReference>
<dbReference type="GO" id="GO:0005886">
    <property type="term" value="C:plasma membrane"/>
    <property type="evidence" value="ECO:0007669"/>
    <property type="project" value="UniProtKB-SubCell"/>
</dbReference>
<dbReference type="InterPro" id="IPR042183">
    <property type="entry name" value="MmgE/PrpD_sf_1"/>
</dbReference>
<dbReference type="InterPro" id="IPR036148">
    <property type="entry name" value="MmgE/PrpD_sf"/>
</dbReference>
<evidence type="ECO:0000259" key="8">
    <source>
        <dbReference type="PROSITE" id="PS50893"/>
    </source>
</evidence>
<evidence type="ECO:0000313" key="9">
    <source>
        <dbReference type="EMBL" id="GGF43291.1"/>
    </source>
</evidence>
<name>A0A8J3E6D7_9PROT</name>
<keyword evidence="5" id="KW-0547">Nucleotide-binding</keyword>
<evidence type="ECO:0000256" key="3">
    <source>
        <dbReference type="ARBA" id="ARBA00022448"/>
    </source>
</evidence>
<keyword evidence="3" id="KW-0813">Transport</keyword>
<dbReference type="InterPro" id="IPR027417">
    <property type="entry name" value="P-loop_NTPase"/>
</dbReference>
<keyword evidence="10" id="KW-1185">Reference proteome</keyword>
<dbReference type="PANTHER" id="PTHR43166">
    <property type="entry name" value="AMINO ACID IMPORT ATP-BINDING PROTEIN"/>
    <property type="match status" value="1"/>
</dbReference>
<dbReference type="PROSITE" id="PS50893">
    <property type="entry name" value="ABC_TRANSPORTER_2"/>
    <property type="match status" value="1"/>
</dbReference>
<evidence type="ECO:0000256" key="4">
    <source>
        <dbReference type="ARBA" id="ARBA00022475"/>
    </source>
</evidence>
<dbReference type="PROSITE" id="PS00211">
    <property type="entry name" value="ABC_TRANSPORTER_1"/>
    <property type="match status" value="1"/>
</dbReference>
<comment type="subcellular location">
    <subcellularLocation>
        <location evidence="1">Cell membrane</location>
        <topology evidence="1">Peripheral membrane protein</topology>
    </subcellularLocation>
</comment>
<dbReference type="InterPro" id="IPR045336">
    <property type="entry name" value="MmgE_PrpD_N"/>
</dbReference>
<reference evidence="9" key="1">
    <citation type="journal article" date="2014" name="Int. J. Syst. Evol. Microbiol.">
        <title>Complete genome sequence of Corynebacterium casei LMG S-19264T (=DSM 44701T), isolated from a smear-ripened cheese.</title>
        <authorList>
            <consortium name="US DOE Joint Genome Institute (JGI-PGF)"/>
            <person name="Walter F."/>
            <person name="Albersmeier A."/>
            <person name="Kalinowski J."/>
            <person name="Ruckert C."/>
        </authorList>
    </citation>
    <scope>NUCLEOTIDE SEQUENCE</scope>
    <source>
        <strain evidence="9">CGMCC 1.15725</strain>
    </source>
</reference>
<evidence type="ECO:0000256" key="1">
    <source>
        <dbReference type="ARBA" id="ARBA00004202"/>
    </source>
</evidence>
<dbReference type="GO" id="GO:0016887">
    <property type="term" value="F:ATP hydrolysis activity"/>
    <property type="evidence" value="ECO:0007669"/>
    <property type="project" value="InterPro"/>
</dbReference>
<dbReference type="InterPro" id="IPR003439">
    <property type="entry name" value="ABC_transporter-like_ATP-bd"/>
</dbReference>
<dbReference type="PANTHER" id="PTHR43166:SF9">
    <property type="entry name" value="GLUTAMATE_ASPARTATE IMPORT ATP-BINDING PROTEIN GLTL"/>
    <property type="match status" value="1"/>
</dbReference>
<dbReference type="Pfam" id="PF03972">
    <property type="entry name" value="MmgE_PrpD_N"/>
    <property type="match status" value="1"/>
</dbReference>
<dbReference type="GO" id="GO:0005524">
    <property type="term" value="F:ATP binding"/>
    <property type="evidence" value="ECO:0007669"/>
    <property type="project" value="UniProtKB-KW"/>
</dbReference>
<dbReference type="SMART" id="SM00382">
    <property type="entry name" value="AAA"/>
    <property type="match status" value="1"/>
</dbReference>
<dbReference type="SUPFAM" id="SSF103378">
    <property type="entry name" value="2-methylcitrate dehydratase PrpD"/>
    <property type="match status" value="1"/>
</dbReference>
<dbReference type="CDD" id="cd03262">
    <property type="entry name" value="ABC_HisP_GlnQ"/>
    <property type="match status" value="1"/>
</dbReference>
<comment type="caution">
    <text evidence="9">The sequence shown here is derived from an EMBL/GenBank/DDBJ whole genome shotgun (WGS) entry which is preliminary data.</text>
</comment>
<sequence length="719" mass="75794">MSQAAAVDAPLVSLEDVHLSYGAHKILNGITLDVRRGAVVSIIGPSGSGKSTILRTINGLAVPERGRIFVGETAVHGLKTEAERVALRKRIGFVFQQYNLFPHLSVLDNITIAPVRILGERKADAEARARALIDRVRLTGKEHAYPGQLSGGQQQRVAIARALAMRPELVLFDEVTSALDPETVGEVLAVIRDLVKDGLTCILVTHEMRFAEEVSHEIVFTEHGEIVERGSARSIFHNPASPRTRAFIKGLGIKELDAGAMPAPAVANESTPPMTLTARLARLIATADPTASVEATEAARDAVLDFLACAFPGACDAGTATVWRTFAPLAGQGEAALIGRPERVDAATAALVNGHAGHALDYDDVHASVRGHPSTVILPALLAIVPRTNASATDFLAAYLVGLETMARLGLALGSRHYELGFHSTATLGTIAAAAAAARLLGLGEQRIAVALGLAATQSAGLRAQFGTDAKPLHAGLAARAGLTAALLAEAGLAGTAGILDGPIDFLSVFGAGAEAPERAVADWGAPWQILKPGLIFKEFACCTATHCAAEATLDLLAEAPIDVPAIERITVTFPPGGDAALTVREPTTGVDGRFSVEYVVASALIDGKLGVETFDDQPVRPDVQALLARVERRHDETAPRMSNDPATRFSVVEIDLTDGTRRVRRVASIRGAQDLRAKFRDAVGGDPALERLPDLVRTMRSTDDLRTLISLLNTVPSL</sequence>
<keyword evidence="4" id="KW-1003">Cell membrane</keyword>
<evidence type="ECO:0000256" key="5">
    <source>
        <dbReference type="ARBA" id="ARBA00022741"/>
    </source>
</evidence>
<keyword evidence="7" id="KW-0472">Membrane</keyword>
<dbReference type="Gene3D" id="3.30.1330.120">
    <property type="entry name" value="2-methylcitrate dehydratase PrpD"/>
    <property type="match status" value="1"/>
</dbReference>
<gene>
    <name evidence="9" type="ORF">GCM10011611_57170</name>
</gene>
<dbReference type="Pfam" id="PF19305">
    <property type="entry name" value="MmgE_PrpD_C"/>
    <property type="match status" value="1"/>
</dbReference>
<evidence type="ECO:0000256" key="2">
    <source>
        <dbReference type="ARBA" id="ARBA00005417"/>
    </source>
</evidence>
<dbReference type="GO" id="GO:0016829">
    <property type="term" value="F:lyase activity"/>
    <property type="evidence" value="ECO:0007669"/>
    <property type="project" value="InterPro"/>
</dbReference>
<feature type="domain" description="ABC transporter" evidence="8">
    <location>
        <begin position="12"/>
        <end position="248"/>
    </location>
</feature>
<organism evidence="9 10">
    <name type="scientific">Aliidongia dinghuensis</name>
    <dbReference type="NCBI Taxonomy" id="1867774"/>
    <lineage>
        <taxon>Bacteria</taxon>
        <taxon>Pseudomonadati</taxon>
        <taxon>Pseudomonadota</taxon>
        <taxon>Alphaproteobacteria</taxon>
        <taxon>Rhodospirillales</taxon>
        <taxon>Dongiaceae</taxon>
        <taxon>Aliidongia</taxon>
    </lineage>
</organism>
<dbReference type="InterPro" id="IPR045337">
    <property type="entry name" value="MmgE_PrpD_C"/>
</dbReference>
<protein>
    <recommendedName>
        <fullName evidence="8">ABC transporter domain-containing protein</fullName>
    </recommendedName>
</protein>
<dbReference type="InterPro" id="IPR017871">
    <property type="entry name" value="ABC_transporter-like_CS"/>
</dbReference>
<dbReference type="Gene3D" id="3.40.50.300">
    <property type="entry name" value="P-loop containing nucleotide triphosphate hydrolases"/>
    <property type="match status" value="1"/>
</dbReference>
<dbReference type="EMBL" id="BMJQ01000019">
    <property type="protein sequence ID" value="GGF43291.1"/>
    <property type="molecule type" value="Genomic_DNA"/>
</dbReference>
<dbReference type="AlphaFoldDB" id="A0A8J3E6D7"/>
<proteinExistence type="inferred from homology"/>
<dbReference type="Gene3D" id="1.10.4100.10">
    <property type="entry name" value="2-methylcitrate dehydratase PrpD"/>
    <property type="match status" value="1"/>
</dbReference>
<evidence type="ECO:0000256" key="7">
    <source>
        <dbReference type="ARBA" id="ARBA00023136"/>
    </source>
</evidence>
<dbReference type="Pfam" id="PF00005">
    <property type="entry name" value="ABC_tran"/>
    <property type="match status" value="1"/>
</dbReference>
<accession>A0A8J3E6D7</accession>
<dbReference type="InterPro" id="IPR003593">
    <property type="entry name" value="AAA+_ATPase"/>
</dbReference>
<reference evidence="9" key="2">
    <citation type="submission" date="2020-09" db="EMBL/GenBank/DDBJ databases">
        <authorList>
            <person name="Sun Q."/>
            <person name="Zhou Y."/>
        </authorList>
    </citation>
    <scope>NUCLEOTIDE SEQUENCE</scope>
    <source>
        <strain evidence="9">CGMCC 1.15725</strain>
    </source>
</reference>